<accession>A0A3P5XTP2</accession>
<name>A0A3P5XTP2_9RHOB</name>
<dbReference type="AlphaFoldDB" id="A0A3P5XTP2"/>
<sequence length="77" mass="8583">MREAEFGPAGNEELDFCRTEIAWLEGLIVNAVRGFAGQIARAEQLKAAFEKEVQAELAALRRRIDAVVCAHDKRVRA</sequence>
<organism evidence="1 2">
    <name type="scientific">Pseudogemmobacter humi</name>
    <dbReference type="NCBI Taxonomy" id="2483812"/>
    <lineage>
        <taxon>Bacteria</taxon>
        <taxon>Pseudomonadati</taxon>
        <taxon>Pseudomonadota</taxon>
        <taxon>Alphaproteobacteria</taxon>
        <taxon>Rhodobacterales</taxon>
        <taxon>Paracoccaceae</taxon>
        <taxon>Pseudogemmobacter</taxon>
    </lineage>
</organism>
<gene>
    <name evidence="1" type="ORF">XINFAN_02870</name>
</gene>
<evidence type="ECO:0000313" key="1">
    <source>
        <dbReference type="EMBL" id="VDC31394.1"/>
    </source>
</evidence>
<protein>
    <submittedName>
        <fullName evidence="1">Uncharacterized protein</fullName>
    </submittedName>
</protein>
<dbReference type="RefSeq" id="WP_124087599.1">
    <property type="nucleotide sequence ID" value="NZ_UXAW01000084.1"/>
</dbReference>
<dbReference type="Proteomes" id="UP000277498">
    <property type="component" value="Unassembled WGS sequence"/>
</dbReference>
<evidence type="ECO:0000313" key="2">
    <source>
        <dbReference type="Proteomes" id="UP000277498"/>
    </source>
</evidence>
<reference evidence="1 2" key="1">
    <citation type="submission" date="2018-11" db="EMBL/GenBank/DDBJ databases">
        <authorList>
            <person name="Criscuolo A."/>
        </authorList>
    </citation>
    <scope>NUCLEOTIDE SEQUENCE [LARGE SCALE GENOMIC DNA]</scope>
    <source>
        <strain evidence="1">ACIP111625</strain>
    </source>
</reference>
<proteinExistence type="predicted"/>
<keyword evidence="2" id="KW-1185">Reference proteome</keyword>
<dbReference type="EMBL" id="UXAW01000084">
    <property type="protein sequence ID" value="VDC31394.1"/>
    <property type="molecule type" value="Genomic_DNA"/>
</dbReference>